<reference evidence="1" key="1">
    <citation type="submission" date="2014-01" db="EMBL/GenBank/DDBJ databases">
        <authorList>
            <person name="Aslett M."/>
        </authorList>
    </citation>
    <scope>NUCLEOTIDE SEQUENCE</scope>
</reference>
<evidence type="ECO:0000313" key="2">
    <source>
        <dbReference type="Proteomes" id="UP000030665"/>
    </source>
</evidence>
<dbReference type="AlphaFoldDB" id="A0A077YY17"/>
<accession>A0A077YY17</accession>
<gene>
    <name evidence="1" type="ORF">TTRE_0000060701</name>
</gene>
<organism evidence="1 2">
    <name type="scientific">Trichuris trichiura</name>
    <name type="common">Whipworm</name>
    <name type="synonym">Trichocephalus trichiurus</name>
    <dbReference type="NCBI Taxonomy" id="36087"/>
    <lineage>
        <taxon>Eukaryota</taxon>
        <taxon>Metazoa</taxon>
        <taxon>Ecdysozoa</taxon>
        <taxon>Nematoda</taxon>
        <taxon>Enoplea</taxon>
        <taxon>Dorylaimia</taxon>
        <taxon>Trichinellida</taxon>
        <taxon>Trichuridae</taxon>
        <taxon>Trichuris</taxon>
    </lineage>
</organism>
<keyword evidence="2" id="KW-1185">Reference proteome</keyword>
<protein>
    <submittedName>
        <fullName evidence="1">Uncharacterized protein</fullName>
    </submittedName>
</protein>
<sequence>MWSGAVWCGAVWGGVERCGVERCGVVWSGAVWGGVEWRGVGWRGVGWRVARCGVARCGRGVVWRGVGRVGRCGVSIAWAAHLRTSTSGSFSIAIKPVNEFTNIADDAALLIKVNYPSRLIPSKCYYANLAEWCPENILRSGLCNHGRVGTKCLPMNKAALHRILAEVLLQ</sequence>
<reference evidence="1" key="2">
    <citation type="submission" date="2014-03" db="EMBL/GenBank/DDBJ databases">
        <title>The whipworm genome and dual-species transcriptomics of an intimate host-pathogen interaction.</title>
        <authorList>
            <person name="Foth B.J."/>
            <person name="Tsai I.J."/>
            <person name="Reid A.J."/>
            <person name="Bancroft A.J."/>
            <person name="Nichol S."/>
            <person name="Tracey A."/>
            <person name="Holroyd N."/>
            <person name="Cotton J.A."/>
            <person name="Stanley E.J."/>
            <person name="Zarowiecki M."/>
            <person name="Liu J.Z."/>
            <person name="Huckvale T."/>
            <person name="Cooper P.J."/>
            <person name="Grencis R.K."/>
            <person name="Berriman M."/>
        </authorList>
    </citation>
    <scope>NUCLEOTIDE SEQUENCE [LARGE SCALE GENOMIC DNA]</scope>
</reference>
<proteinExistence type="predicted"/>
<evidence type="ECO:0000313" key="1">
    <source>
        <dbReference type="EMBL" id="CDW52348.1"/>
    </source>
</evidence>
<dbReference type="Proteomes" id="UP000030665">
    <property type="component" value="Unassembled WGS sequence"/>
</dbReference>
<dbReference type="EMBL" id="HG805819">
    <property type="protein sequence ID" value="CDW52348.1"/>
    <property type="molecule type" value="Genomic_DNA"/>
</dbReference>
<name>A0A077YY17_TRITR</name>